<dbReference type="NCBIfam" id="TIGR01300">
    <property type="entry name" value="CPA3_mnhG_phaG"/>
    <property type="match status" value="1"/>
</dbReference>
<dbReference type="PANTHER" id="PTHR34703">
    <property type="entry name" value="ANTIPORTER SUBUNIT MNHG2-RELATED"/>
    <property type="match status" value="1"/>
</dbReference>
<dbReference type="PANTHER" id="PTHR34703:SF1">
    <property type="entry name" value="ANTIPORTER SUBUNIT MNHG2-RELATED"/>
    <property type="match status" value="1"/>
</dbReference>
<evidence type="ECO:0000313" key="5">
    <source>
        <dbReference type="EMBL" id="SEM61348.1"/>
    </source>
</evidence>
<dbReference type="AlphaFoldDB" id="A0A1H7ZUU6"/>
<dbReference type="OrthoDB" id="9806575at2"/>
<dbReference type="NCBIfam" id="NF009314">
    <property type="entry name" value="PRK12674.1-2"/>
    <property type="match status" value="1"/>
</dbReference>
<gene>
    <name evidence="5" type="ORF">SAMN05192533_10470</name>
</gene>
<proteinExistence type="inferred from homology"/>
<comment type="similarity">
    <text evidence="2">Belongs to the CPA3 antiporters (TC 2.A.63) subunit G family.</text>
</comment>
<evidence type="ECO:0000256" key="2">
    <source>
        <dbReference type="ARBA" id="ARBA00008404"/>
    </source>
</evidence>
<reference evidence="6" key="1">
    <citation type="submission" date="2016-10" db="EMBL/GenBank/DDBJ databases">
        <authorList>
            <person name="Varghese N."/>
            <person name="Submissions S."/>
        </authorList>
    </citation>
    <scope>NUCLEOTIDE SEQUENCE [LARGE SCALE GENOMIC DNA]</scope>
    <source>
        <strain evidence="6">B48,IBRC-M 10115,DSM 25386,CECT 8001</strain>
    </source>
</reference>
<keyword evidence="4" id="KW-0472">Membrane</keyword>
<keyword evidence="4" id="KW-0812">Transmembrane</keyword>
<comment type="subcellular location">
    <subcellularLocation>
        <location evidence="1">Membrane</location>
        <topology evidence="1">Multi-pass membrane protein</topology>
    </subcellularLocation>
</comment>
<dbReference type="STRING" id="930146.SAMN05192533_10470"/>
<dbReference type="InterPro" id="IPR005133">
    <property type="entry name" value="PhaG_MnhG_YufB"/>
</dbReference>
<dbReference type="GO" id="GO:0016020">
    <property type="term" value="C:membrane"/>
    <property type="evidence" value="ECO:0007669"/>
    <property type="project" value="UniProtKB-SubCell"/>
</dbReference>
<protein>
    <submittedName>
        <fullName evidence="5">Multisubunit sodium/proton antiporter, MrpG subunit</fullName>
    </submittedName>
</protein>
<evidence type="ECO:0000256" key="3">
    <source>
        <dbReference type="ARBA" id="ARBA00022449"/>
    </source>
</evidence>
<dbReference type="Proteomes" id="UP000198553">
    <property type="component" value="Unassembled WGS sequence"/>
</dbReference>
<dbReference type="EMBL" id="FOBW01000004">
    <property type="protein sequence ID" value="SEM61348.1"/>
    <property type="molecule type" value="Genomic_DNA"/>
</dbReference>
<organism evidence="5 6">
    <name type="scientific">Mesobacillus persicus</name>
    <dbReference type="NCBI Taxonomy" id="930146"/>
    <lineage>
        <taxon>Bacteria</taxon>
        <taxon>Bacillati</taxon>
        <taxon>Bacillota</taxon>
        <taxon>Bacilli</taxon>
        <taxon>Bacillales</taxon>
        <taxon>Bacillaceae</taxon>
        <taxon>Mesobacillus</taxon>
    </lineage>
</organism>
<feature type="transmembrane region" description="Helical" evidence="4">
    <location>
        <begin position="69"/>
        <end position="89"/>
    </location>
</feature>
<keyword evidence="6" id="KW-1185">Reference proteome</keyword>
<evidence type="ECO:0000256" key="1">
    <source>
        <dbReference type="ARBA" id="ARBA00004141"/>
    </source>
</evidence>
<dbReference type="Pfam" id="PF03334">
    <property type="entry name" value="PhaG_MnhG_YufB"/>
    <property type="match status" value="1"/>
</dbReference>
<name>A0A1H7ZUU6_9BACI</name>
<dbReference type="RefSeq" id="WP_090742974.1">
    <property type="nucleotide sequence ID" value="NZ_FOBW01000004.1"/>
</dbReference>
<feature type="transmembrane region" description="Helical" evidence="4">
    <location>
        <begin position="41"/>
        <end position="63"/>
    </location>
</feature>
<feature type="transmembrane region" description="Helical" evidence="4">
    <location>
        <begin position="6"/>
        <end position="29"/>
    </location>
</feature>
<evidence type="ECO:0000256" key="4">
    <source>
        <dbReference type="SAM" id="Phobius"/>
    </source>
</evidence>
<evidence type="ECO:0000313" key="6">
    <source>
        <dbReference type="Proteomes" id="UP000198553"/>
    </source>
</evidence>
<keyword evidence="3" id="KW-0050">Antiport</keyword>
<keyword evidence="3" id="KW-0813">Transport</keyword>
<accession>A0A1H7ZUU6</accession>
<dbReference type="GO" id="GO:0015385">
    <property type="term" value="F:sodium:proton antiporter activity"/>
    <property type="evidence" value="ECO:0007669"/>
    <property type="project" value="TreeGrafter"/>
</dbReference>
<keyword evidence="4" id="KW-1133">Transmembrane helix</keyword>
<sequence>MIEITYEFIVGLFIVVGGLLTLAATVGAIRFPDVYTRNHAISKSTTLGVTMILVGTLLYFFLFEEHFNSRLVLAIMFILMTAPISGHLIGRAAYNSGVKLAERTVTDELERDRKKGKQANSL</sequence>